<proteinExistence type="predicted"/>
<reference evidence="1" key="1">
    <citation type="submission" date="2018-02" db="EMBL/GenBank/DDBJ databases">
        <title>Rhizophora mucronata_Transcriptome.</title>
        <authorList>
            <person name="Meera S.P."/>
            <person name="Sreeshan A."/>
            <person name="Augustine A."/>
        </authorList>
    </citation>
    <scope>NUCLEOTIDE SEQUENCE</scope>
    <source>
        <tissue evidence="1">Leaf</tissue>
    </source>
</reference>
<evidence type="ECO:0000313" key="1">
    <source>
        <dbReference type="EMBL" id="MBW86229.1"/>
    </source>
</evidence>
<protein>
    <submittedName>
        <fullName evidence="1">Uncharacterized protein</fullName>
    </submittedName>
</protein>
<accession>A0A2P2IYD6</accession>
<dbReference type="EMBL" id="GGEC01005746">
    <property type="protein sequence ID" value="MBW86229.1"/>
    <property type="molecule type" value="Transcribed_RNA"/>
</dbReference>
<organism evidence="1">
    <name type="scientific">Rhizophora mucronata</name>
    <name type="common">Asiatic mangrove</name>
    <dbReference type="NCBI Taxonomy" id="61149"/>
    <lineage>
        <taxon>Eukaryota</taxon>
        <taxon>Viridiplantae</taxon>
        <taxon>Streptophyta</taxon>
        <taxon>Embryophyta</taxon>
        <taxon>Tracheophyta</taxon>
        <taxon>Spermatophyta</taxon>
        <taxon>Magnoliopsida</taxon>
        <taxon>eudicotyledons</taxon>
        <taxon>Gunneridae</taxon>
        <taxon>Pentapetalae</taxon>
        <taxon>rosids</taxon>
        <taxon>fabids</taxon>
        <taxon>Malpighiales</taxon>
        <taxon>Rhizophoraceae</taxon>
        <taxon>Rhizophora</taxon>
    </lineage>
</organism>
<name>A0A2P2IYD6_RHIMU</name>
<sequence length="14" mass="1660">MHFCVLETEIPLVE</sequence>